<dbReference type="InterPro" id="IPR010559">
    <property type="entry name" value="Sig_transdc_His_kin_internal"/>
</dbReference>
<dbReference type="PROSITE" id="PS50110">
    <property type="entry name" value="RESPONSE_REGULATORY"/>
    <property type="match status" value="1"/>
</dbReference>
<keyword evidence="7" id="KW-0067">ATP-binding</keyword>
<dbReference type="PANTHER" id="PTHR43047">
    <property type="entry name" value="TWO-COMPONENT HISTIDINE PROTEIN KINASE"/>
    <property type="match status" value="1"/>
</dbReference>
<evidence type="ECO:0000259" key="11">
    <source>
        <dbReference type="PROSITE" id="PS50109"/>
    </source>
</evidence>
<dbReference type="Gene3D" id="1.10.287.130">
    <property type="match status" value="1"/>
</dbReference>
<dbReference type="PANTHER" id="PTHR43047:SF72">
    <property type="entry name" value="OSMOSENSING HISTIDINE PROTEIN KINASE SLN1"/>
    <property type="match status" value="1"/>
</dbReference>
<dbReference type="SMART" id="SM00388">
    <property type="entry name" value="HisKA"/>
    <property type="match status" value="1"/>
</dbReference>
<dbReference type="Pfam" id="PF00512">
    <property type="entry name" value="HisKA"/>
    <property type="match status" value="1"/>
</dbReference>
<dbReference type="InterPro" id="IPR011623">
    <property type="entry name" value="7TMR_DISM_rcpt_extracell_dom1"/>
</dbReference>
<dbReference type="InterPro" id="IPR036097">
    <property type="entry name" value="HisK_dim/P_sf"/>
</dbReference>
<reference evidence="13 14" key="1">
    <citation type="submission" date="2018-11" db="EMBL/GenBank/DDBJ databases">
        <title>Genome sequencing of Paenibacillus lentus DSM25539(T).</title>
        <authorList>
            <person name="Kook J.-K."/>
            <person name="Park S.-N."/>
            <person name="Lim Y.K."/>
        </authorList>
    </citation>
    <scope>NUCLEOTIDE SEQUENCE [LARGE SCALE GENOMIC DNA]</scope>
    <source>
        <strain evidence="13 14">DSM 25539</strain>
    </source>
</reference>
<dbReference type="SUPFAM" id="SSF49785">
    <property type="entry name" value="Galactose-binding domain-like"/>
    <property type="match status" value="1"/>
</dbReference>
<keyword evidence="10" id="KW-1133">Transmembrane helix</keyword>
<sequence>MIRRKILLVSLLFLSVLTGFRFIWLHFFTTPSHPTAVQGKLDLRDWKQLTNHTVRLDGEWEFYPNTFFMQNSEISTALEDPIDYIPVPDSWKFPKKQSTNPYYGFGSYRLRILVDPNQGKSYAFHITSITASSKMYVNGQLIGQTGQPAKHKEAYEPLDTPYTAYYTLEENADVLNVVIQVANFDNVRKGGMVRSIKFGLESVLNREMNFANDMVRLACVAYMIHALYGIVLFFIGNRDKRLLYFSGMITCIVLGTLLDGERLLLVWLPFNYQWSIKILFISMISGGYFLIQTLRYHLPYWLKTTGSLLYVIICFASILSVLLLPASYISMLQPFYILIMFIPCLLAPVVMFSSTTESSRENIFLLLAAIAAISSLIWLFILYALRIEMMSYPFDLIIATICFAAFWFKRYFQVLDDSQKLTRKLQRADKHKDDFLTTVAHELRNPLHGILNILQSVSEREKETLGHKSTKDLELLMMVGQRMSFMLNDLLDLGRLKENRIKLQPTPVSIHSLTATVINMLQFMTEGKPIRFSNRIPNNFPYVMADENRLIQILVNLLHNSIKYSYAGEVSIHASVEKEWAKVSVVDSGIGMEPEVLERIFEPYEQAVQGISALGGGFGLGLNICKQLVELHGGTMTARSKSNEGSVFTFTLKLADTSKLTFEPVTSPYSYVFPTSPSEADLETSAMRERANDRIRLLAVDDDSVNLKVLESIFASESYEVITATSGQEALLKLGGCDFDLVISDVMMPNMSGYELTSRIRERYSLSELPVLLLTAYNRDEDIEAGFRVGANDYVTKPMKATELKSRVLSLTKLKRSVNERLRIEAAWLQAQIKPHFILNTFTAIAELSRVDMERMDALVEELDNFIRLSIDFQNSDQAASLEHELSLVQSYLYIQKERFGDRLQVIWEVDNSIQIEIPPLTIQPLVENAVIHGVLDRLAGGEVRICIKQSEHEVEVRISDNGKGMEDERLQHILERQVDNRTGIGLHNTDRRLKQLYGSGFKIDSKPGEGTTVSFSIKK</sequence>
<keyword evidence="10" id="KW-0812">Transmembrane</keyword>
<evidence type="ECO:0000256" key="7">
    <source>
        <dbReference type="ARBA" id="ARBA00022840"/>
    </source>
</evidence>
<feature type="transmembrane region" description="Helical" evidence="10">
    <location>
        <begin position="335"/>
        <end position="352"/>
    </location>
</feature>
<dbReference type="PROSITE" id="PS50109">
    <property type="entry name" value="HIS_KIN"/>
    <property type="match status" value="2"/>
</dbReference>
<feature type="transmembrane region" description="Helical" evidence="10">
    <location>
        <begin position="308"/>
        <end position="329"/>
    </location>
</feature>
<feature type="transmembrane region" description="Helical" evidence="10">
    <location>
        <begin position="364"/>
        <end position="385"/>
    </location>
</feature>
<dbReference type="KEGG" id="plen:EIM92_14915"/>
<dbReference type="EC" id="2.7.13.3" evidence="2"/>
<dbReference type="InterPro" id="IPR004358">
    <property type="entry name" value="Sig_transdc_His_kin-like_C"/>
</dbReference>
<dbReference type="Pfam" id="PF02518">
    <property type="entry name" value="HATPase_c"/>
    <property type="match status" value="2"/>
</dbReference>
<dbReference type="Pfam" id="PF06580">
    <property type="entry name" value="His_kinase"/>
    <property type="match status" value="1"/>
</dbReference>
<evidence type="ECO:0000256" key="8">
    <source>
        <dbReference type="ARBA" id="ARBA00023012"/>
    </source>
</evidence>
<keyword evidence="4" id="KW-0808">Transferase</keyword>
<feature type="modified residue" description="4-aspartylphosphate" evidence="9">
    <location>
        <position position="745"/>
    </location>
</feature>
<organism evidence="13 14">
    <name type="scientific">Paenibacillus lentus</name>
    <dbReference type="NCBI Taxonomy" id="1338368"/>
    <lineage>
        <taxon>Bacteria</taxon>
        <taxon>Bacillati</taxon>
        <taxon>Bacillota</taxon>
        <taxon>Bacilli</taxon>
        <taxon>Bacillales</taxon>
        <taxon>Paenibacillaceae</taxon>
        <taxon>Paenibacillus</taxon>
    </lineage>
</organism>
<feature type="domain" description="Histidine kinase" evidence="11">
    <location>
        <begin position="852"/>
        <end position="1020"/>
    </location>
</feature>
<comment type="catalytic activity">
    <reaction evidence="1">
        <text>ATP + protein L-histidine = ADP + protein N-phospho-L-histidine.</text>
        <dbReference type="EC" id="2.7.13.3"/>
    </reaction>
</comment>
<keyword evidence="5" id="KW-0547">Nucleotide-binding</keyword>
<evidence type="ECO:0000256" key="6">
    <source>
        <dbReference type="ARBA" id="ARBA00022777"/>
    </source>
</evidence>
<dbReference type="GO" id="GO:0000155">
    <property type="term" value="F:phosphorelay sensor kinase activity"/>
    <property type="evidence" value="ECO:0007669"/>
    <property type="project" value="InterPro"/>
</dbReference>
<dbReference type="SUPFAM" id="SSF55874">
    <property type="entry name" value="ATPase domain of HSP90 chaperone/DNA topoisomerase II/histidine kinase"/>
    <property type="match status" value="2"/>
</dbReference>
<proteinExistence type="predicted"/>
<dbReference type="PRINTS" id="PR00344">
    <property type="entry name" value="BCTRLSENSOR"/>
</dbReference>
<dbReference type="AlphaFoldDB" id="A0A3Q8S589"/>
<evidence type="ECO:0000256" key="4">
    <source>
        <dbReference type="ARBA" id="ARBA00022679"/>
    </source>
</evidence>
<keyword evidence="10" id="KW-0472">Membrane</keyword>
<name>A0A3Q8S589_9BACL</name>
<dbReference type="OrthoDB" id="9809348at2"/>
<keyword evidence="6" id="KW-0418">Kinase</keyword>
<dbReference type="Gene3D" id="2.60.120.260">
    <property type="entry name" value="Galactose-binding domain-like"/>
    <property type="match status" value="1"/>
</dbReference>
<evidence type="ECO:0000256" key="5">
    <source>
        <dbReference type="ARBA" id="ARBA00022741"/>
    </source>
</evidence>
<evidence type="ECO:0000313" key="14">
    <source>
        <dbReference type="Proteomes" id="UP000273145"/>
    </source>
</evidence>
<evidence type="ECO:0000256" key="10">
    <source>
        <dbReference type="SAM" id="Phobius"/>
    </source>
</evidence>
<evidence type="ECO:0000256" key="9">
    <source>
        <dbReference type="PROSITE-ProRule" id="PRU00169"/>
    </source>
</evidence>
<dbReference type="Proteomes" id="UP000273145">
    <property type="component" value="Chromosome"/>
</dbReference>
<dbReference type="InterPro" id="IPR036890">
    <property type="entry name" value="HATPase_C_sf"/>
</dbReference>
<dbReference type="CDD" id="cd00082">
    <property type="entry name" value="HisKA"/>
    <property type="match status" value="1"/>
</dbReference>
<dbReference type="InterPro" id="IPR005467">
    <property type="entry name" value="His_kinase_dom"/>
</dbReference>
<dbReference type="SMART" id="SM00387">
    <property type="entry name" value="HATPase_c"/>
    <property type="match status" value="2"/>
</dbReference>
<gene>
    <name evidence="13" type="ORF">EIM92_14915</name>
</gene>
<dbReference type="Gene3D" id="3.40.50.2300">
    <property type="match status" value="1"/>
</dbReference>
<dbReference type="InterPro" id="IPR003661">
    <property type="entry name" value="HisK_dim/P_dom"/>
</dbReference>
<feature type="transmembrane region" description="Helical" evidence="10">
    <location>
        <begin position="242"/>
        <end position="258"/>
    </location>
</feature>
<dbReference type="Gene3D" id="3.30.565.10">
    <property type="entry name" value="Histidine kinase-like ATPase, C-terminal domain"/>
    <property type="match status" value="2"/>
</dbReference>
<feature type="transmembrane region" description="Helical" evidence="10">
    <location>
        <begin position="214"/>
        <end position="235"/>
    </location>
</feature>
<dbReference type="CDD" id="cd17574">
    <property type="entry name" value="REC_OmpR"/>
    <property type="match status" value="1"/>
</dbReference>
<dbReference type="Pfam" id="PF07695">
    <property type="entry name" value="7TMR-DISM_7TM"/>
    <property type="match status" value="1"/>
</dbReference>
<keyword evidence="3 9" id="KW-0597">Phosphoprotein</keyword>
<dbReference type="GO" id="GO:0005886">
    <property type="term" value="C:plasma membrane"/>
    <property type="evidence" value="ECO:0007669"/>
    <property type="project" value="TreeGrafter"/>
</dbReference>
<dbReference type="InterPro" id="IPR003594">
    <property type="entry name" value="HATPase_dom"/>
</dbReference>
<accession>A0A3Q8S589</accession>
<dbReference type="InterPro" id="IPR008979">
    <property type="entry name" value="Galactose-bd-like_sf"/>
</dbReference>
<dbReference type="SMART" id="SM00448">
    <property type="entry name" value="REC"/>
    <property type="match status" value="1"/>
</dbReference>
<dbReference type="InterPro" id="IPR001789">
    <property type="entry name" value="Sig_transdc_resp-reg_receiver"/>
</dbReference>
<protein>
    <recommendedName>
        <fullName evidence="2">histidine kinase</fullName>
        <ecNumber evidence="2">2.7.13.3</ecNumber>
    </recommendedName>
</protein>
<dbReference type="SUPFAM" id="SSF47384">
    <property type="entry name" value="Homodimeric domain of signal transducing histidine kinase"/>
    <property type="match status" value="1"/>
</dbReference>
<dbReference type="Pfam" id="PF00072">
    <property type="entry name" value="Response_reg"/>
    <property type="match status" value="1"/>
</dbReference>
<keyword evidence="14" id="KW-1185">Reference proteome</keyword>
<dbReference type="EMBL" id="CP034248">
    <property type="protein sequence ID" value="AZK47290.1"/>
    <property type="molecule type" value="Genomic_DNA"/>
</dbReference>
<evidence type="ECO:0000256" key="2">
    <source>
        <dbReference type="ARBA" id="ARBA00012438"/>
    </source>
</evidence>
<evidence type="ECO:0000256" key="3">
    <source>
        <dbReference type="ARBA" id="ARBA00022553"/>
    </source>
</evidence>
<dbReference type="SUPFAM" id="SSF52172">
    <property type="entry name" value="CheY-like"/>
    <property type="match status" value="1"/>
</dbReference>
<dbReference type="GO" id="GO:0005524">
    <property type="term" value="F:ATP binding"/>
    <property type="evidence" value="ECO:0007669"/>
    <property type="project" value="UniProtKB-KW"/>
</dbReference>
<evidence type="ECO:0000256" key="1">
    <source>
        <dbReference type="ARBA" id="ARBA00000085"/>
    </source>
</evidence>
<feature type="transmembrane region" description="Helical" evidence="10">
    <location>
        <begin position="278"/>
        <end position="296"/>
    </location>
</feature>
<evidence type="ECO:0000313" key="13">
    <source>
        <dbReference type="EMBL" id="AZK47290.1"/>
    </source>
</evidence>
<feature type="domain" description="Histidine kinase" evidence="11">
    <location>
        <begin position="438"/>
        <end position="656"/>
    </location>
</feature>
<keyword evidence="8" id="KW-0902">Two-component regulatory system</keyword>
<evidence type="ECO:0000259" key="12">
    <source>
        <dbReference type="PROSITE" id="PS50110"/>
    </source>
</evidence>
<dbReference type="InterPro" id="IPR011006">
    <property type="entry name" value="CheY-like_superfamily"/>
</dbReference>
<feature type="domain" description="Response regulatory" evidence="12">
    <location>
        <begin position="696"/>
        <end position="812"/>
    </location>
</feature>
<dbReference type="GO" id="GO:0009927">
    <property type="term" value="F:histidine phosphotransfer kinase activity"/>
    <property type="evidence" value="ECO:0007669"/>
    <property type="project" value="TreeGrafter"/>
</dbReference>